<protein>
    <submittedName>
        <fullName evidence="1">Uncharacterized protein</fullName>
    </submittedName>
</protein>
<keyword evidence="2" id="KW-1185">Reference proteome</keyword>
<accession>A0ACB9BIZ1</accession>
<evidence type="ECO:0000313" key="1">
    <source>
        <dbReference type="EMBL" id="KAI3721968.1"/>
    </source>
</evidence>
<evidence type="ECO:0000313" key="2">
    <source>
        <dbReference type="Proteomes" id="UP001055811"/>
    </source>
</evidence>
<comment type="caution">
    <text evidence="1">The sequence shown here is derived from an EMBL/GenBank/DDBJ whole genome shotgun (WGS) entry which is preliminary data.</text>
</comment>
<organism evidence="1 2">
    <name type="scientific">Cichorium intybus</name>
    <name type="common">Chicory</name>
    <dbReference type="NCBI Taxonomy" id="13427"/>
    <lineage>
        <taxon>Eukaryota</taxon>
        <taxon>Viridiplantae</taxon>
        <taxon>Streptophyta</taxon>
        <taxon>Embryophyta</taxon>
        <taxon>Tracheophyta</taxon>
        <taxon>Spermatophyta</taxon>
        <taxon>Magnoliopsida</taxon>
        <taxon>eudicotyledons</taxon>
        <taxon>Gunneridae</taxon>
        <taxon>Pentapetalae</taxon>
        <taxon>asterids</taxon>
        <taxon>campanulids</taxon>
        <taxon>Asterales</taxon>
        <taxon>Asteraceae</taxon>
        <taxon>Cichorioideae</taxon>
        <taxon>Cichorieae</taxon>
        <taxon>Cichoriinae</taxon>
        <taxon>Cichorium</taxon>
    </lineage>
</organism>
<reference evidence="2" key="1">
    <citation type="journal article" date="2022" name="Mol. Ecol. Resour.">
        <title>The genomes of chicory, endive, great burdock and yacon provide insights into Asteraceae palaeo-polyploidization history and plant inulin production.</title>
        <authorList>
            <person name="Fan W."/>
            <person name="Wang S."/>
            <person name="Wang H."/>
            <person name="Wang A."/>
            <person name="Jiang F."/>
            <person name="Liu H."/>
            <person name="Zhao H."/>
            <person name="Xu D."/>
            <person name="Zhang Y."/>
        </authorList>
    </citation>
    <scope>NUCLEOTIDE SEQUENCE [LARGE SCALE GENOMIC DNA]</scope>
    <source>
        <strain evidence="2">cv. Punajuju</strain>
    </source>
</reference>
<name>A0ACB9BIZ1_CICIN</name>
<reference evidence="1 2" key="2">
    <citation type="journal article" date="2022" name="Mol. Ecol. Resour.">
        <title>The genomes of chicory, endive, great burdock and yacon provide insights into Asteraceae paleo-polyploidization history and plant inulin production.</title>
        <authorList>
            <person name="Fan W."/>
            <person name="Wang S."/>
            <person name="Wang H."/>
            <person name="Wang A."/>
            <person name="Jiang F."/>
            <person name="Liu H."/>
            <person name="Zhao H."/>
            <person name="Xu D."/>
            <person name="Zhang Y."/>
        </authorList>
    </citation>
    <scope>NUCLEOTIDE SEQUENCE [LARGE SCALE GENOMIC DNA]</scope>
    <source>
        <strain evidence="2">cv. Punajuju</strain>
        <tissue evidence="1">Leaves</tissue>
    </source>
</reference>
<gene>
    <name evidence="1" type="ORF">L2E82_32989</name>
</gene>
<dbReference type="Proteomes" id="UP001055811">
    <property type="component" value="Linkage Group LG06"/>
</dbReference>
<sequence length="88" mass="10401">MSGHCFRLVLMTFALPFRCNIFDCFENDFCITISLLQKILWHEKLIAAKLEKSDGNIKNKEWITTSSKDVKKENIVNLCYMSQKMFCW</sequence>
<proteinExistence type="predicted"/>
<dbReference type="EMBL" id="CM042014">
    <property type="protein sequence ID" value="KAI3721968.1"/>
    <property type="molecule type" value="Genomic_DNA"/>
</dbReference>